<feature type="domain" description="Glycosyl hydrolase family 92" evidence="4">
    <location>
        <begin position="260"/>
        <end position="737"/>
    </location>
</feature>
<dbReference type="Proteomes" id="UP000285864">
    <property type="component" value="Unassembled WGS sequence"/>
</dbReference>
<accession>A0A412GYK5</accession>
<dbReference type="FunFam" id="1.20.1050.60:FF:000001">
    <property type="entry name" value="Putative alpha-1,2-mannosidase"/>
    <property type="match status" value="1"/>
</dbReference>
<keyword evidence="6" id="KW-0378">Hydrolase</keyword>
<evidence type="ECO:0000259" key="4">
    <source>
        <dbReference type="Pfam" id="PF07971"/>
    </source>
</evidence>
<evidence type="ECO:0000313" key="7">
    <source>
        <dbReference type="Proteomes" id="UP000285864"/>
    </source>
</evidence>
<comment type="cofactor">
    <cofactor evidence="1">
        <name>Ca(2+)</name>
        <dbReference type="ChEBI" id="CHEBI:29108"/>
    </cofactor>
</comment>
<dbReference type="AlphaFoldDB" id="A0A412GYK5"/>
<dbReference type="GO" id="GO:0006516">
    <property type="term" value="P:glycoprotein catabolic process"/>
    <property type="evidence" value="ECO:0007669"/>
    <property type="project" value="TreeGrafter"/>
</dbReference>
<comment type="caution">
    <text evidence="6">The sequence shown here is derived from an EMBL/GenBank/DDBJ whole genome shotgun (WGS) entry which is preliminary data.</text>
</comment>
<feature type="domain" description="Glycosyl hydrolase family 92 N-terminal" evidence="5">
    <location>
        <begin position="28"/>
        <end position="254"/>
    </location>
</feature>
<dbReference type="GO" id="GO:0000224">
    <property type="term" value="F:peptide-N4-(N-acetyl-beta-glucosaminyl)asparagine amidase activity"/>
    <property type="evidence" value="ECO:0007669"/>
    <property type="project" value="TreeGrafter"/>
</dbReference>
<dbReference type="RefSeq" id="WP_118482864.1">
    <property type="nucleotide sequence ID" value="NZ_QRUU01000003.1"/>
</dbReference>
<dbReference type="InterPro" id="IPR012939">
    <property type="entry name" value="Glyco_hydro_92"/>
</dbReference>
<dbReference type="GO" id="GO:0005829">
    <property type="term" value="C:cytosol"/>
    <property type="evidence" value="ECO:0007669"/>
    <property type="project" value="TreeGrafter"/>
</dbReference>
<dbReference type="InterPro" id="IPR041371">
    <property type="entry name" value="GH92_N"/>
</dbReference>
<comment type="subunit">
    <text evidence="2">Monomer.</text>
</comment>
<dbReference type="GO" id="GO:0005975">
    <property type="term" value="P:carbohydrate metabolic process"/>
    <property type="evidence" value="ECO:0007669"/>
    <property type="project" value="InterPro"/>
</dbReference>
<evidence type="ECO:0000256" key="3">
    <source>
        <dbReference type="ARBA" id="ARBA00022837"/>
    </source>
</evidence>
<dbReference type="InterPro" id="IPR008928">
    <property type="entry name" value="6-hairpin_glycosidase_sf"/>
</dbReference>
<dbReference type="InterPro" id="IPR005887">
    <property type="entry name" value="GH92_a_mannosidase_put"/>
</dbReference>
<dbReference type="FunFam" id="3.30.2080.10:FF:000001">
    <property type="entry name" value="Alpha-1,2-mannosidase subfamily"/>
    <property type="match status" value="1"/>
</dbReference>
<evidence type="ECO:0000256" key="2">
    <source>
        <dbReference type="ARBA" id="ARBA00011245"/>
    </source>
</evidence>
<evidence type="ECO:0000313" key="6">
    <source>
        <dbReference type="EMBL" id="RGR99995.1"/>
    </source>
</evidence>
<dbReference type="InterPro" id="IPR050883">
    <property type="entry name" value="PNGase"/>
</dbReference>
<dbReference type="Gene3D" id="2.70.98.10">
    <property type="match status" value="1"/>
</dbReference>
<dbReference type="EMBL" id="QRUU01000003">
    <property type="protein sequence ID" value="RGR99995.1"/>
    <property type="molecule type" value="Genomic_DNA"/>
</dbReference>
<dbReference type="InterPro" id="IPR014718">
    <property type="entry name" value="GH-type_carb-bd"/>
</dbReference>
<dbReference type="SUPFAM" id="SSF48208">
    <property type="entry name" value="Six-hairpin glycosidases"/>
    <property type="match status" value="1"/>
</dbReference>
<dbReference type="FunFam" id="1.20.1610.10:FF:000001">
    <property type="entry name" value="Putative alpha-1,2-mannosidase"/>
    <property type="match status" value="1"/>
</dbReference>
<dbReference type="Pfam" id="PF07971">
    <property type="entry name" value="Glyco_hydro_92"/>
    <property type="match status" value="1"/>
</dbReference>
<keyword evidence="7" id="KW-1185">Reference proteome</keyword>
<dbReference type="Gene3D" id="3.30.2080.10">
    <property type="entry name" value="GH92 mannosidase domain"/>
    <property type="match status" value="1"/>
</dbReference>
<dbReference type="PANTHER" id="PTHR12143:SF43">
    <property type="entry name" value="PUTATIVE-RELATED"/>
    <property type="match status" value="1"/>
</dbReference>
<dbReference type="Pfam" id="PF17678">
    <property type="entry name" value="Glyco_hydro_92N"/>
    <property type="match status" value="1"/>
</dbReference>
<dbReference type="GO" id="GO:0030246">
    <property type="term" value="F:carbohydrate binding"/>
    <property type="evidence" value="ECO:0007669"/>
    <property type="project" value="InterPro"/>
</dbReference>
<proteinExistence type="predicted"/>
<protein>
    <submittedName>
        <fullName evidence="6">Glycoside hydrolase family 92 protein</fullName>
    </submittedName>
</protein>
<dbReference type="NCBIfam" id="TIGR01180">
    <property type="entry name" value="aman2_put"/>
    <property type="match status" value="1"/>
</dbReference>
<keyword evidence="3" id="KW-0106">Calcium</keyword>
<name>A0A412GYK5_9BACT</name>
<dbReference type="PANTHER" id="PTHR12143">
    <property type="entry name" value="PEPTIDE N-GLYCANASE PNGASE -RELATED"/>
    <property type="match status" value="1"/>
</dbReference>
<gene>
    <name evidence="6" type="ORF">DWY20_01460</name>
</gene>
<organism evidence="6 7">
    <name type="scientific">Phocaeicola coprocola</name>
    <dbReference type="NCBI Taxonomy" id="310298"/>
    <lineage>
        <taxon>Bacteria</taxon>
        <taxon>Pseudomonadati</taxon>
        <taxon>Bacteroidota</taxon>
        <taxon>Bacteroidia</taxon>
        <taxon>Bacteroidales</taxon>
        <taxon>Bacteroidaceae</taxon>
        <taxon>Phocaeicola</taxon>
    </lineage>
</organism>
<dbReference type="Gene3D" id="1.20.1610.10">
    <property type="entry name" value="alpha-1,2-mannosidases domains"/>
    <property type="match status" value="1"/>
</dbReference>
<sequence>MKYVLITLLFIVGLGVESRAQKNDLTRYVNTLQGTNSKYELTRGNTYPTTALPWGMNFWTPQTGPNGSGWIYQHFKDSIRGFRQTHQCSSWTNDYSAFSLMPVSGKLEVNQYKRAAEFSHKDEIAHPDYYKVTFTNKVTTEMSPTERGVHMRFSFPNKENSYVVLDPNKGGSYVKIIPSERKIIGYSKNANGSVPKEFANYFVIVFDKPFESYGTWIGDEGIISEGNQEIKDDYAGAYIQFRKGVKVQAKIASSYISIEQAELNLKQELGMHKSVEQTRSVANKIWNEALGKILVEGGSEELKSTFYSCFFRSMLFPRKFYELDAQGNPIYCSPYDGKVHEGFMYTDNGFWDTFRAQFPLNAILHPGFHDRYITSLVTAYDQSGWLPSWSFPGHQGGMIGNHALSLIADAWAKGFRSYNPEHAMEAMFHEVTNKGPGGPANGRDGWKEYYIYGYVPYPDVREATAKTLEYCYNDWCAMEFAKMTGQTFYEKLFEKSVYNYKNVYDPSVGFMRGRQNNGIWYPNFDPTEWGGPFTEGCAWHYLWSVFHDVQGLINLMGGDKVFVAKLDSVFTVPNTFKVGTYNRVIHEMAEMEMINMGQYAHGNQPIQHMIYLYNYAGEPWKTQKWVRKVMADLYNATPDGYSGDEDQGQTSSWYVISAMGLYSVCPGTTEYVIGSPVFPRMTIQLENGKKLIIEAEGNSAENVYIQSATLNGKPFTRNYLEYNELMNGGIIHYKMGNKPAFERGIKKEDRPYSYSER</sequence>
<evidence type="ECO:0000256" key="1">
    <source>
        <dbReference type="ARBA" id="ARBA00001913"/>
    </source>
</evidence>
<evidence type="ECO:0000259" key="5">
    <source>
        <dbReference type="Pfam" id="PF17678"/>
    </source>
</evidence>
<reference evidence="6 7" key="1">
    <citation type="submission" date="2018-08" db="EMBL/GenBank/DDBJ databases">
        <title>A genome reference for cultivated species of the human gut microbiota.</title>
        <authorList>
            <person name="Zou Y."/>
            <person name="Xue W."/>
            <person name="Luo G."/>
        </authorList>
    </citation>
    <scope>NUCLEOTIDE SEQUENCE [LARGE SCALE GENOMIC DNA]</scope>
    <source>
        <strain evidence="6 7">AF24-2</strain>
    </source>
</reference>
<dbReference type="Gene3D" id="1.20.1050.60">
    <property type="entry name" value="alpha-1,2-mannosidase"/>
    <property type="match status" value="1"/>
</dbReference>